<keyword evidence="2" id="KW-1185">Reference proteome</keyword>
<dbReference type="Proteomes" id="UP000266313">
    <property type="component" value="Chromosome"/>
</dbReference>
<proteinExistence type="predicted"/>
<name>A0A250KNU7_9GAMM</name>
<accession>A0A250KNU7</accession>
<organism evidence="1 2">
    <name type="scientific">Methylocaldum marinum</name>
    <dbReference type="NCBI Taxonomy" id="1432792"/>
    <lineage>
        <taxon>Bacteria</taxon>
        <taxon>Pseudomonadati</taxon>
        <taxon>Pseudomonadota</taxon>
        <taxon>Gammaproteobacteria</taxon>
        <taxon>Methylococcales</taxon>
        <taxon>Methylococcaceae</taxon>
        <taxon>Methylocaldum</taxon>
    </lineage>
</organism>
<dbReference type="RefSeq" id="WP_119628854.1">
    <property type="nucleotide sequence ID" value="NZ_AP017928.1"/>
</dbReference>
<dbReference type="KEGG" id="mmai:sS8_1254"/>
<gene>
    <name evidence="1" type="ORF">sS8_1254</name>
</gene>
<evidence type="ECO:0000313" key="1">
    <source>
        <dbReference type="EMBL" id="BBA33216.1"/>
    </source>
</evidence>
<evidence type="ECO:0000313" key="2">
    <source>
        <dbReference type="Proteomes" id="UP000266313"/>
    </source>
</evidence>
<dbReference type="AlphaFoldDB" id="A0A250KNU7"/>
<protein>
    <submittedName>
        <fullName evidence="1">Uncharacterized protein</fullName>
    </submittedName>
</protein>
<sequence length="81" mass="9264">MAERIARPQVGAPDPELKTSPILEEFDDDYLVLKQQVPEEPVCYFNNKRYAHDTYICSGDTLLRCDYGIWIRAGSCDPDNP</sequence>
<dbReference type="OrthoDB" id="5784855at2"/>
<reference evidence="1 2" key="1">
    <citation type="submission" date="2016-12" db="EMBL/GenBank/DDBJ databases">
        <title>Genome sequencing of Methylocaldum marinum.</title>
        <authorList>
            <person name="Takeuchi M."/>
            <person name="Kamagata Y."/>
            <person name="Hiraoka S."/>
            <person name="Oshima K."/>
            <person name="Hattori M."/>
            <person name="Iwasaki W."/>
        </authorList>
    </citation>
    <scope>NUCLEOTIDE SEQUENCE [LARGE SCALE GENOMIC DNA]</scope>
    <source>
        <strain evidence="1 2">S8</strain>
    </source>
</reference>
<dbReference type="EMBL" id="AP017928">
    <property type="protein sequence ID" value="BBA33216.1"/>
    <property type="molecule type" value="Genomic_DNA"/>
</dbReference>